<keyword evidence="1" id="KW-0472">Membrane</keyword>
<accession>A0A938WUR1</accession>
<dbReference type="Pfam" id="PF03729">
    <property type="entry name" value="DUF308"/>
    <property type="match status" value="1"/>
</dbReference>
<keyword evidence="3" id="KW-1185">Reference proteome</keyword>
<evidence type="ECO:0000256" key="1">
    <source>
        <dbReference type="SAM" id="Phobius"/>
    </source>
</evidence>
<sequence length="97" mass="11448">MEKMSEDYRKFSWDDVSTIVYAVIFALYVTYRRMDNPPQWLLGVIAVMILLKSMSEIVYYFKQTKRGKRRIWSLIFSALVFLCGIMFLLNAFGLLGE</sequence>
<evidence type="ECO:0000313" key="3">
    <source>
        <dbReference type="Proteomes" id="UP000706891"/>
    </source>
</evidence>
<proteinExistence type="predicted"/>
<reference evidence="2" key="2">
    <citation type="journal article" date="2021" name="Sci. Rep.">
        <title>The distribution of antibiotic resistance genes in chicken gut microbiota commensals.</title>
        <authorList>
            <person name="Juricova H."/>
            <person name="Matiasovicova J."/>
            <person name="Kubasova T."/>
            <person name="Cejkova D."/>
            <person name="Rychlik I."/>
        </authorList>
    </citation>
    <scope>NUCLEOTIDE SEQUENCE</scope>
    <source>
        <strain evidence="2">An824</strain>
    </source>
</reference>
<feature type="transmembrane region" description="Helical" evidence="1">
    <location>
        <begin position="71"/>
        <end position="95"/>
    </location>
</feature>
<feature type="transmembrane region" description="Helical" evidence="1">
    <location>
        <begin position="37"/>
        <end position="59"/>
    </location>
</feature>
<dbReference type="InterPro" id="IPR005325">
    <property type="entry name" value="DUF308_memb"/>
</dbReference>
<dbReference type="AlphaFoldDB" id="A0A938WUR1"/>
<dbReference type="Proteomes" id="UP000706891">
    <property type="component" value="Unassembled WGS sequence"/>
</dbReference>
<organism evidence="2 3">
    <name type="scientific">Marseilla massiliensis</name>
    <dbReference type="NCBI Taxonomy" id="1841864"/>
    <lineage>
        <taxon>Bacteria</taxon>
        <taxon>Pseudomonadati</taxon>
        <taxon>Bacteroidota</taxon>
        <taxon>Bacteroidia</taxon>
        <taxon>Bacteroidales</taxon>
        <taxon>Prevotellaceae</taxon>
        <taxon>Marseilla</taxon>
    </lineage>
</organism>
<gene>
    <name evidence="2" type="ORF">H6A34_14150</name>
</gene>
<name>A0A938WUR1_9BACT</name>
<keyword evidence="1" id="KW-0812">Transmembrane</keyword>
<reference evidence="2" key="1">
    <citation type="submission" date="2020-08" db="EMBL/GenBank/DDBJ databases">
        <authorList>
            <person name="Cejkova D."/>
            <person name="Kubasova T."/>
            <person name="Jahodarova E."/>
            <person name="Rychlik I."/>
        </authorList>
    </citation>
    <scope>NUCLEOTIDE SEQUENCE</scope>
    <source>
        <strain evidence="2">An824</strain>
    </source>
</reference>
<comment type="caution">
    <text evidence="2">The sequence shown here is derived from an EMBL/GenBank/DDBJ whole genome shotgun (WGS) entry which is preliminary data.</text>
</comment>
<keyword evidence="1" id="KW-1133">Transmembrane helix</keyword>
<feature type="transmembrane region" description="Helical" evidence="1">
    <location>
        <begin position="12"/>
        <end position="31"/>
    </location>
</feature>
<protein>
    <submittedName>
        <fullName evidence="2">DUF308 domain-containing protein</fullName>
    </submittedName>
</protein>
<evidence type="ECO:0000313" key="2">
    <source>
        <dbReference type="EMBL" id="MBM6675001.1"/>
    </source>
</evidence>
<dbReference type="EMBL" id="JACJJG010000183">
    <property type="protein sequence ID" value="MBM6675001.1"/>
    <property type="molecule type" value="Genomic_DNA"/>
</dbReference>
<dbReference type="RefSeq" id="WP_205106043.1">
    <property type="nucleotide sequence ID" value="NZ_JACJJG010000183.1"/>
</dbReference>